<dbReference type="AlphaFoldDB" id="A0A167RMN7"/>
<sequence>MRAVIQRVSSASVTVDSEVIARIGRGLLVLVGIGLDDTPADSDYLVRKLLALKLFEAEPSASASSAEAAAAAAGGGMWKRSVVDISGEILCVSQFTLLANTLKAKPDFHLAMPPLHSLPFYTSFLASLRAAYVPEKVQDGRFGALMQVGLCNEGPVTVLVDSRRWEYVERQERGKKEGSGSSTPGGEKKSRGKTKSGSATPATAEAASPALIPPAAENEAFTVLVSAPVVTSVEEGLPE</sequence>
<feature type="compositionally biased region" description="Basic and acidic residues" evidence="7">
    <location>
        <begin position="169"/>
        <end position="178"/>
    </location>
</feature>
<dbReference type="STRING" id="1330018.A0A167RMN7"/>
<evidence type="ECO:0000256" key="7">
    <source>
        <dbReference type="SAM" id="MobiDB-lite"/>
    </source>
</evidence>
<evidence type="ECO:0000256" key="6">
    <source>
        <dbReference type="RuleBase" id="RU003470"/>
    </source>
</evidence>
<dbReference type="EC" id="3.1.1.96" evidence="2 6"/>
<dbReference type="EMBL" id="KV417267">
    <property type="protein sequence ID" value="KZP01079.1"/>
    <property type="molecule type" value="Genomic_DNA"/>
</dbReference>
<keyword evidence="6" id="KW-0963">Cytoplasm</keyword>
<comment type="catalytic activity">
    <reaction evidence="5">
        <text>a D-aminoacyl-tRNA + H2O = a tRNA + a D-alpha-amino acid + H(+)</text>
        <dbReference type="Rhea" id="RHEA:13953"/>
        <dbReference type="Rhea" id="RHEA-COMP:10123"/>
        <dbReference type="Rhea" id="RHEA-COMP:10124"/>
        <dbReference type="ChEBI" id="CHEBI:15377"/>
        <dbReference type="ChEBI" id="CHEBI:15378"/>
        <dbReference type="ChEBI" id="CHEBI:59871"/>
        <dbReference type="ChEBI" id="CHEBI:78442"/>
        <dbReference type="ChEBI" id="CHEBI:79333"/>
        <dbReference type="EC" id="3.1.1.96"/>
    </reaction>
</comment>
<dbReference type="Proteomes" id="UP000076738">
    <property type="component" value="Unassembled WGS sequence"/>
</dbReference>
<comment type="similarity">
    <text evidence="1 6">Belongs to the DTD family.</text>
</comment>
<reference evidence="8 9" key="1">
    <citation type="journal article" date="2016" name="Mol. Biol. Evol.">
        <title>Comparative Genomics of Early-Diverging Mushroom-Forming Fungi Provides Insights into the Origins of Lignocellulose Decay Capabilities.</title>
        <authorList>
            <person name="Nagy L.G."/>
            <person name="Riley R."/>
            <person name="Tritt A."/>
            <person name="Adam C."/>
            <person name="Daum C."/>
            <person name="Floudas D."/>
            <person name="Sun H."/>
            <person name="Yadav J.S."/>
            <person name="Pangilinan J."/>
            <person name="Larsson K.H."/>
            <person name="Matsuura K."/>
            <person name="Barry K."/>
            <person name="Labutti K."/>
            <person name="Kuo R."/>
            <person name="Ohm R.A."/>
            <person name="Bhattacharya S.S."/>
            <person name="Shirouzu T."/>
            <person name="Yoshinaga Y."/>
            <person name="Martin F.M."/>
            <person name="Grigoriev I.V."/>
            <person name="Hibbett D.S."/>
        </authorList>
    </citation>
    <scope>NUCLEOTIDE SEQUENCE [LARGE SCALE GENOMIC DNA]</scope>
    <source>
        <strain evidence="8 9">TUFC12733</strain>
    </source>
</reference>
<dbReference type="Pfam" id="PF02580">
    <property type="entry name" value="Tyr_Deacylase"/>
    <property type="match status" value="1"/>
</dbReference>
<dbReference type="GO" id="GO:0005737">
    <property type="term" value="C:cytoplasm"/>
    <property type="evidence" value="ECO:0007669"/>
    <property type="project" value="UniProtKB-SubCell"/>
</dbReference>
<dbReference type="GO" id="GO:0000049">
    <property type="term" value="F:tRNA binding"/>
    <property type="evidence" value="ECO:0007669"/>
    <property type="project" value="UniProtKB-KW"/>
</dbReference>
<comment type="subcellular location">
    <subcellularLocation>
        <location evidence="6">Cytoplasm</location>
    </subcellularLocation>
</comment>
<dbReference type="GO" id="GO:0106026">
    <property type="term" value="F:Gly-tRNA(Ala) deacylase activity"/>
    <property type="evidence" value="ECO:0007669"/>
    <property type="project" value="RHEA"/>
</dbReference>
<dbReference type="PANTHER" id="PTHR10472">
    <property type="entry name" value="D-TYROSYL-TRNA TYR DEACYLASE"/>
    <property type="match status" value="1"/>
</dbReference>
<evidence type="ECO:0000256" key="2">
    <source>
        <dbReference type="ARBA" id="ARBA00013056"/>
    </source>
</evidence>
<keyword evidence="6" id="KW-0694">RNA-binding</keyword>
<dbReference type="GO" id="GO:0051500">
    <property type="term" value="F:D-tyrosyl-tRNA(Tyr) deacylase activity"/>
    <property type="evidence" value="ECO:0007669"/>
    <property type="project" value="TreeGrafter"/>
</dbReference>
<evidence type="ECO:0000256" key="4">
    <source>
        <dbReference type="ARBA" id="ARBA00047676"/>
    </source>
</evidence>
<keyword evidence="6" id="KW-0820">tRNA-binding</keyword>
<feature type="region of interest" description="Disordered" evidence="7">
    <location>
        <begin position="169"/>
        <end position="211"/>
    </location>
</feature>
<dbReference type="PANTHER" id="PTHR10472:SF5">
    <property type="entry name" value="D-AMINOACYL-TRNA DEACYLASE 1"/>
    <property type="match status" value="1"/>
</dbReference>
<evidence type="ECO:0000256" key="5">
    <source>
        <dbReference type="ARBA" id="ARBA00048018"/>
    </source>
</evidence>
<accession>A0A167RMN7</accession>
<organism evidence="8 9">
    <name type="scientific">Calocera viscosa (strain TUFC12733)</name>
    <dbReference type="NCBI Taxonomy" id="1330018"/>
    <lineage>
        <taxon>Eukaryota</taxon>
        <taxon>Fungi</taxon>
        <taxon>Dikarya</taxon>
        <taxon>Basidiomycota</taxon>
        <taxon>Agaricomycotina</taxon>
        <taxon>Dacrymycetes</taxon>
        <taxon>Dacrymycetales</taxon>
        <taxon>Dacrymycetaceae</taxon>
        <taxon>Calocera</taxon>
    </lineage>
</organism>
<dbReference type="InterPro" id="IPR003732">
    <property type="entry name" value="Daa-tRNA_deacyls_DTD"/>
</dbReference>
<feature type="compositionally biased region" description="Low complexity" evidence="7">
    <location>
        <begin position="198"/>
        <end position="210"/>
    </location>
</feature>
<dbReference type="OrthoDB" id="275783at2759"/>
<keyword evidence="9" id="KW-1185">Reference proteome</keyword>
<dbReference type="NCBIfam" id="TIGR00256">
    <property type="entry name" value="D-aminoacyl-tRNA deacylase"/>
    <property type="match status" value="1"/>
</dbReference>
<dbReference type="SUPFAM" id="SSF69500">
    <property type="entry name" value="DTD-like"/>
    <property type="match status" value="1"/>
</dbReference>
<proteinExistence type="inferred from homology"/>
<protein>
    <recommendedName>
        <fullName evidence="3 6">D-aminoacyl-tRNA deacylase</fullName>
        <ecNumber evidence="2 6">3.1.1.96</ecNumber>
    </recommendedName>
</protein>
<gene>
    <name evidence="8" type="ORF">CALVIDRAFT_474789</name>
</gene>
<dbReference type="Gene3D" id="3.50.80.10">
    <property type="entry name" value="D-tyrosyl-tRNA(Tyr) deacylase"/>
    <property type="match status" value="1"/>
</dbReference>
<dbReference type="FunFam" id="3.50.80.10:FF:000001">
    <property type="entry name" value="D-aminoacyl-tRNA deacylase"/>
    <property type="match status" value="1"/>
</dbReference>
<evidence type="ECO:0000256" key="3">
    <source>
        <dbReference type="ARBA" id="ARBA00020007"/>
    </source>
</evidence>
<evidence type="ECO:0000256" key="1">
    <source>
        <dbReference type="ARBA" id="ARBA00009673"/>
    </source>
</evidence>
<keyword evidence="6" id="KW-0378">Hydrolase</keyword>
<dbReference type="InterPro" id="IPR023509">
    <property type="entry name" value="DTD-like_sf"/>
</dbReference>
<evidence type="ECO:0000313" key="9">
    <source>
        <dbReference type="Proteomes" id="UP000076738"/>
    </source>
</evidence>
<name>A0A167RMN7_CALVF</name>
<evidence type="ECO:0000313" key="8">
    <source>
        <dbReference type="EMBL" id="KZP01079.1"/>
    </source>
</evidence>
<comment type="catalytic activity">
    <reaction evidence="4">
        <text>glycyl-tRNA(Ala) + H2O = tRNA(Ala) + glycine + H(+)</text>
        <dbReference type="Rhea" id="RHEA:53744"/>
        <dbReference type="Rhea" id="RHEA-COMP:9657"/>
        <dbReference type="Rhea" id="RHEA-COMP:13640"/>
        <dbReference type="ChEBI" id="CHEBI:15377"/>
        <dbReference type="ChEBI" id="CHEBI:15378"/>
        <dbReference type="ChEBI" id="CHEBI:57305"/>
        <dbReference type="ChEBI" id="CHEBI:78442"/>
        <dbReference type="ChEBI" id="CHEBI:78522"/>
        <dbReference type="EC" id="3.1.1.96"/>
    </reaction>
</comment>